<dbReference type="GO" id="GO:0003964">
    <property type="term" value="F:RNA-directed DNA polymerase activity"/>
    <property type="evidence" value="ECO:0007669"/>
    <property type="project" value="UniProtKB-KW"/>
</dbReference>
<keyword evidence="12" id="KW-0233">DNA recombination</keyword>
<protein>
    <recommendedName>
        <fullName evidence="16">Integrase catalytic domain-containing protein</fullName>
    </recommendedName>
</protein>
<dbReference type="GO" id="GO:0015074">
    <property type="term" value="P:DNA integration"/>
    <property type="evidence" value="ECO:0007669"/>
    <property type="project" value="UniProtKB-KW"/>
</dbReference>
<dbReference type="PANTHER" id="PTHR42648">
    <property type="entry name" value="TRANSPOSASE, PUTATIVE-RELATED"/>
    <property type="match status" value="1"/>
</dbReference>
<dbReference type="OrthoDB" id="413361at2759"/>
<comment type="caution">
    <text evidence="17">The sequence shown here is derived from an EMBL/GenBank/DDBJ whole genome shotgun (WGS) entry which is preliminary data.</text>
</comment>
<keyword evidence="8" id="KW-0694">RNA-binding</keyword>
<organism evidence="17 18">
    <name type="scientific">Austropuccinia psidii MF-1</name>
    <dbReference type="NCBI Taxonomy" id="1389203"/>
    <lineage>
        <taxon>Eukaryota</taxon>
        <taxon>Fungi</taxon>
        <taxon>Dikarya</taxon>
        <taxon>Basidiomycota</taxon>
        <taxon>Pucciniomycotina</taxon>
        <taxon>Pucciniomycetes</taxon>
        <taxon>Pucciniales</taxon>
        <taxon>Sphaerophragmiaceae</taxon>
        <taxon>Austropuccinia</taxon>
    </lineage>
</organism>
<evidence type="ECO:0000256" key="11">
    <source>
        <dbReference type="ARBA" id="ARBA00022932"/>
    </source>
</evidence>
<dbReference type="InterPro" id="IPR013103">
    <property type="entry name" value="RVT_2"/>
</dbReference>
<gene>
    <name evidence="17" type="ORF">O181_060268</name>
</gene>
<evidence type="ECO:0000256" key="15">
    <source>
        <dbReference type="ARBA" id="ARBA00049244"/>
    </source>
</evidence>
<dbReference type="AlphaFoldDB" id="A0A9Q3HXD4"/>
<evidence type="ECO:0000256" key="1">
    <source>
        <dbReference type="ARBA" id="ARBA00022578"/>
    </source>
</evidence>
<dbReference type="Pfam" id="PF13976">
    <property type="entry name" value="gag_pre-integrs"/>
    <property type="match status" value="1"/>
</dbReference>
<accession>A0A9Q3HXD4</accession>
<dbReference type="GO" id="GO:0006310">
    <property type="term" value="P:DNA recombination"/>
    <property type="evidence" value="ECO:0007669"/>
    <property type="project" value="UniProtKB-KW"/>
</dbReference>
<evidence type="ECO:0000256" key="12">
    <source>
        <dbReference type="ARBA" id="ARBA00023172"/>
    </source>
</evidence>
<dbReference type="Proteomes" id="UP000765509">
    <property type="component" value="Unassembled WGS sequence"/>
</dbReference>
<dbReference type="GO" id="GO:0003723">
    <property type="term" value="F:RNA binding"/>
    <property type="evidence" value="ECO:0007669"/>
    <property type="project" value="UniProtKB-KW"/>
</dbReference>
<dbReference type="Pfam" id="PF00665">
    <property type="entry name" value="rve"/>
    <property type="match status" value="1"/>
</dbReference>
<evidence type="ECO:0000256" key="3">
    <source>
        <dbReference type="ARBA" id="ARBA00022722"/>
    </source>
</evidence>
<keyword evidence="3" id="KW-0540">Nuclease</keyword>
<dbReference type="InterPro" id="IPR039537">
    <property type="entry name" value="Retrotran_Ty1/copia-like"/>
</dbReference>
<dbReference type="InterPro" id="IPR012337">
    <property type="entry name" value="RNaseH-like_sf"/>
</dbReference>
<keyword evidence="7" id="KW-0460">Magnesium</keyword>
<dbReference type="Pfam" id="PF25597">
    <property type="entry name" value="SH3_retrovirus"/>
    <property type="match status" value="1"/>
</dbReference>
<evidence type="ECO:0000256" key="8">
    <source>
        <dbReference type="ARBA" id="ARBA00022884"/>
    </source>
</evidence>
<keyword evidence="6" id="KW-0378">Hydrolase</keyword>
<dbReference type="InterPro" id="IPR025724">
    <property type="entry name" value="GAG-pre-integrase_dom"/>
</dbReference>
<dbReference type="GO" id="GO:0032196">
    <property type="term" value="P:transposition"/>
    <property type="evidence" value="ECO:0007669"/>
    <property type="project" value="UniProtKB-KW"/>
</dbReference>
<dbReference type="CDD" id="cd09272">
    <property type="entry name" value="RNase_HI_RT_Ty1"/>
    <property type="match status" value="1"/>
</dbReference>
<dbReference type="InterPro" id="IPR057670">
    <property type="entry name" value="SH3_retrovirus"/>
</dbReference>
<dbReference type="GO" id="GO:0046872">
    <property type="term" value="F:metal ion binding"/>
    <property type="evidence" value="ECO:0007669"/>
    <property type="project" value="UniProtKB-KW"/>
</dbReference>
<comment type="catalytic activity">
    <reaction evidence="15">
        <text>DNA(n) + a 2'-deoxyribonucleoside 5'-triphosphate = DNA(n+1) + diphosphate</text>
        <dbReference type="Rhea" id="RHEA:22508"/>
        <dbReference type="Rhea" id="RHEA-COMP:17339"/>
        <dbReference type="Rhea" id="RHEA-COMP:17340"/>
        <dbReference type="ChEBI" id="CHEBI:33019"/>
        <dbReference type="ChEBI" id="CHEBI:61560"/>
        <dbReference type="ChEBI" id="CHEBI:173112"/>
        <dbReference type="EC" id="2.7.7.7"/>
    </reaction>
</comment>
<comment type="catalytic activity">
    <reaction evidence="14">
        <text>DNA(n) + a 2'-deoxyribonucleoside 5'-triphosphate = DNA(n+1) + diphosphate</text>
        <dbReference type="Rhea" id="RHEA:22508"/>
        <dbReference type="Rhea" id="RHEA-COMP:17339"/>
        <dbReference type="Rhea" id="RHEA-COMP:17340"/>
        <dbReference type="ChEBI" id="CHEBI:33019"/>
        <dbReference type="ChEBI" id="CHEBI:61560"/>
        <dbReference type="ChEBI" id="CHEBI:173112"/>
        <dbReference type="EC" id="2.7.7.49"/>
    </reaction>
</comment>
<evidence type="ECO:0000256" key="13">
    <source>
        <dbReference type="ARBA" id="ARBA00023268"/>
    </source>
</evidence>
<evidence type="ECO:0000256" key="9">
    <source>
        <dbReference type="ARBA" id="ARBA00022908"/>
    </source>
</evidence>
<dbReference type="EMBL" id="AVOT02028167">
    <property type="protein sequence ID" value="MBW0520553.1"/>
    <property type="molecule type" value="Genomic_DNA"/>
</dbReference>
<dbReference type="PROSITE" id="PS50994">
    <property type="entry name" value="INTEGRASE"/>
    <property type="match status" value="1"/>
</dbReference>
<dbReference type="GO" id="GO:0003887">
    <property type="term" value="F:DNA-directed DNA polymerase activity"/>
    <property type="evidence" value="ECO:0007669"/>
    <property type="project" value="UniProtKB-KW"/>
</dbReference>
<name>A0A9Q3HXD4_9BASI</name>
<evidence type="ECO:0000256" key="2">
    <source>
        <dbReference type="ARBA" id="ARBA00022695"/>
    </source>
</evidence>
<evidence type="ECO:0000256" key="14">
    <source>
        <dbReference type="ARBA" id="ARBA00048173"/>
    </source>
</evidence>
<keyword evidence="2" id="KW-0548">Nucleotidyltransferase</keyword>
<dbReference type="InterPro" id="IPR036397">
    <property type="entry name" value="RNaseH_sf"/>
</dbReference>
<evidence type="ECO:0000313" key="18">
    <source>
        <dbReference type="Proteomes" id="UP000765509"/>
    </source>
</evidence>
<feature type="domain" description="Integrase catalytic" evidence="16">
    <location>
        <begin position="206"/>
        <end position="376"/>
    </location>
</feature>
<keyword evidence="5" id="KW-0255">Endonuclease</keyword>
<dbReference type="Gene3D" id="3.30.420.10">
    <property type="entry name" value="Ribonuclease H-like superfamily/Ribonuclease H"/>
    <property type="match status" value="1"/>
</dbReference>
<keyword evidence="9" id="KW-0229">DNA integration</keyword>
<evidence type="ECO:0000256" key="4">
    <source>
        <dbReference type="ARBA" id="ARBA00022723"/>
    </source>
</evidence>
<dbReference type="InterPro" id="IPR043502">
    <property type="entry name" value="DNA/RNA_pol_sf"/>
</dbReference>
<dbReference type="GO" id="GO:0016787">
    <property type="term" value="F:hydrolase activity"/>
    <property type="evidence" value="ECO:0007669"/>
    <property type="project" value="UniProtKB-KW"/>
</dbReference>
<sequence>MMGFEPAIRAVSNDKTAGLVDTGSQVHVSGNSDLFISKEPLERMLALNLASPSFHINATHRGRMKMPFVNSEVNDVLFCKEVPGTLISLGKLVEQGYMVRFVGCDMLVDSPQGEPNFYAKFLNRSWVIHPFPSSVLPRNTLHIPSVQALTTSTSFEWHCRLGHASDKVVKCFLKTYVPDFDLKKWLPFVCNDCMVAKSTRRQLAAHDDVPKEQARDLMMSDVLGPMPLLDLHQNKYILTLRDHFSTFVFCFPIKTRDQVPAVLTETFALIYSVFGKSIKFLRTDNAKEYMGQNFRISLMNMGTQQLFTCPYTPEQNGEAERLNRTLGDAARTMLRASGLPKQFWSYAYKCAAYIHNRIPNSRTGNMTPLELWCGRRPQPKRIYPFGAKAIVHIPVEKRGKLDDRGKLCQLIGFQDDSRGYFFWDNEDKKVLNSNYVKFIDFQTNDQSNKMKIPNLLNKLELKLGQENTEEICTEQDNALDNLPTVTDLEIPTNISDAKKSNWEKWQAAIERELTSFSAMDVWTPVDKQINMKIIKTKFVFDLKRKGNSEELIYKARLVAKGFCQRYGIDCEHTYAPTASLTSLRLLLALALKNGWKVASFDVSAAYLHSPIEETVYVDAPTQFRPQWQGKVMKLNKAMYGLKQAGYCWWQHFRSVMQKIGFEAEELDQCIYKCSRNGAIIYVWMHVDDGVIFSTNNNEITKLKTDLMQHLKLQWEDNVSRIVGIDLSYSQDNIILSQSRFACQIINQFERKANMTLILNKTSFPEYKLETSNDSPIEQKWYQSIIGSLNYLALGTRPDISFAVNYLARYSISPQEQHWQALHYLLGYLKHSMNRTLSYKITGDGLDVWTDADWGGEFQRSTTGFVFKLFGCTIAWGSRRQKLVATSTCAAELVAMGMSVDLLSFILQILKSGTVDIPARLICDNKAAVMVIEGSKTRIKSLERHFYSINDLIRKYGIKIEWISTTNQLADICTKRLGPIKLLSNCRKLLDGD</sequence>
<keyword evidence="4" id="KW-0479">Metal-binding</keyword>
<dbReference type="Pfam" id="PF07727">
    <property type="entry name" value="RVT_2"/>
    <property type="match status" value="1"/>
</dbReference>
<evidence type="ECO:0000256" key="6">
    <source>
        <dbReference type="ARBA" id="ARBA00022801"/>
    </source>
</evidence>
<keyword evidence="11" id="KW-0808">Transferase</keyword>
<keyword evidence="13" id="KW-0511">Multifunctional enzyme</keyword>
<evidence type="ECO:0000256" key="5">
    <source>
        <dbReference type="ARBA" id="ARBA00022759"/>
    </source>
</evidence>
<keyword evidence="11" id="KW-0239">DNA-directed DNA polymerase</keyword>
<dbReference type="PANTHER" id="PTHR42648:SF11">
    <property type="entry name" value="TRANSPOSON TY4-P GAG-POL POLYPROTEIN"/>
    <property type="match status" value="1"/>
</dbReference>
<dbReference type="SUPFAM" id="SSF53098">
    <property type="entry name" value="Ribonuclease H-like"/>
    <property type="match status" value="1"/>
</dbReference>
<evidence type="ECO:0000256" key="10">
    <source>
        <dbReference type="ARBA" id="ARBA00022918"/>
    </source>
</evidence>
<evidence type="ECO:0000259" key="16">
    <source>
        <dbReference type="PROSITE" id="PS50994"/>
    </source>
</evidence>
<keyword evidence="18" id="KW-1185">Reference proteome</keyword>
<evidence type="ECO:0000256" key="7">
    <source>
        <dbReference type="ARBA" id="ARBA00022842"/>
    </source>
</evidence>
<dbReference type="SUPFAM" id="SSF56672">
    <property type="entry name" value="DNA/RNA polymerases"/>
    <property type="match status" value="1"/>
</dbReference>
<keyword evidence="10" id="KW-0695">RNA-directed DNA polymerase</keyword>
<dbReference type="GO" id="GO:0004519">
    <property type="term" value="F:endonuclease activity"/>
    <property type="evidence" value="ECO:0007669"/>
    <property type="project" value="UniProtKB-KW"/>
</dbReference>
<proteinExistence type="predicted"/>
<dbReference type="InterPro" id="IPR001584">
    <property type="entry name" value="Integrase_cat-core"/>
</dbReference>
<keyword evidence="1" id="KW-0815">Transposition</keyword>
<evidence type="ECO:0000313" key="17">
    <source>
        <dbReference type="EMBL" id="MBW0520553.1"/>
    </source>
</evidence>
<dbReference type="GO" id="GO:0005634">
    <property type="term" value="C:nucleus"/>
    <property type="evidence" value="ECO:0007669"/>
    <property type="project" value="UniProtKB-ARBA"/>
</dbReference>
<reference evidence="17" key="1">
    <citation type="submission" date="2021-03" db="EMBL/GenBank/DDBJ databases">
        <title>Draft genome sequence of rust myrtle Austropuccinia psidii MF-1, a brazilian biotype.</title>
        <authorList>
            <person name="Quecine M.C."/>
            <person name="Pachon D.M.R."/>
            <person name="Bonatelli M.L."/>
            <person name="Correr F.H."/>
            <person name="Franceschini L.M."/>
            <person name="Leite T.F."/>
            <person name="Margarido G.R.A."/>
            <person name="Almeida C.A."/>
            <person name="Ferrarezi J.A."/>
            <person name="Labate C.A."/>
        </authorList>
    </citation>
    <scope>NUCLEOTIDE SEQUENCE</scope>
    <source>
        <strain evidence="17">MF-1</strain>
    </source>
</reference>